<sequence length="419" mass="45485">MSRRPTGHLPVGKARRPSSPAGPGHPAGPETQHAQHIRPVRQTRDIRHTQQTQHVRDIRHVRHVWYVRHDWYDWYVRHAQDTRHTQQTQHAQDTRHTQQTQHAQDSRHTPQTRQGQDVRHVRYIRQVQVSRSYDENHGAARPGSSRNSAMLWVLFLLVAWCAAIVSCTRLCLAAVAAAEPMDPDPAAEGKDLSLYEAAFLSGGPRRVGDLVLVAMCRERRLLLAHTGWVTVVDPDGRDELERSVITAIGPEGQSPVRPVRTALATAVPVRALGERLVAAGLAVPASARTNVAVAVRQVRAACALVLMTAAAALLLVPPAAGRGPVAAWFALPLLLTASSLLIARLEAHPYSRWASPAGQRLLGRIDVPPRRTAGRRPGAGAGDGGDGDDGDLLTALAVHGTAALPDPALRAALKAHWGH</sequence>
<accession>A0ABQ3U8P6</accession>
<evidence type="ECO:0008006" key="5">
    <source>
        <dbReference type="Google" id="ProtNLM"/>
    </source>
</evidence>
<feature type="transmembrane region" description="Helical" evidence="2">
    <location>
        <begin position="298"/>
        <end position="319"/>
    </location>
</feature>
<dbReference type="EMBL" id="BNEK01000005">
    <property type="protein sequence ID" value="GHJ31983.1"/>
    <property type="molecule type" value="Genomic_DNA"/>
</dbReference>
<evidence type="ECO:0000313" key="3">
    <source>
        <dbReference type="EMBL" id="GHJ31983.1"/>
    </source>
</evidence>
<evidence type="ECO:0000313" key="4">
    <source>
        <dbReference type="Proteomes" id="UP001054854"/>
    </source>
</evidence>
<evidence type="ECO:0000256" key="2">
    <source>
        <dbReference type="SAM" id="Phobius"/>
    </source>
</evidence>
<gene>
    <name evidence="3" type="ORF">TPA0910_64160</name>
</gene>
<dbReference type="InterPro" id="IPR026467">
    <property type="entry name" value="Ser/Gly_Cys_C_dom"/>
</dbReference>
<dbReference type="NCBIfam" id="TIGR04222">
    <property type="entry name" value="near_uncomplex"/>
    <property type="match status" value="1"/>
</dbReference>
<reference evidence="3" key="1">
    <citation type="submission" date="2024-05" db="EMBL/GenBank/DDBJ databases">
        <title>Whole genome shotgun sequence of Streptomyces hygroscopicus NBRC 113678.</title>
        <authorList>
            <person name="Komaki H."/>
            <person name="Tamura T."/>
        </authorList>
    </citation>
    <scope>NUCLEOTIDE SEQUENCE</scope>
    <source>
        <strain evidence="3">N11-34</strain>
    </source>
</reference>
<proteinExistence type="predicted"/>
<feature type="region of interest" description="Disordered" evidence="1">
    <location>
        <begin position="1"/>
        <end position="38"/>
    </location>
</feature>
<comment type="caution">
    <text evidence="3">The sequence shown here is derived from an EMBL/GenBank/DDBJ whole genome shotgun (WGS) entry which is preliminary data.</text>
</comment>
<name>A0ABQ3U8P6_STRHY</name>
<feature type="compositionally biased region" description="Low complexity" evidence="1">
    <location>
        <begin position="17"/>
        <end position="29"/>
    </location>
</feature>
<dbReference type="Proteomes" id="UP001054854">
    <property type="component" value="Unassembled WGS sequence"/>
</dbReference>
<feature type="transmembrane region" description="Helical" evidence="2">
    <location>
        <begin position="149"/>
        <end position="172"/>
    </location>
</feature>
<feature type="transmembrane region" description="Helical" evidence="2">
    <location>
        <begin position="325"/>
        <end position="343"/>
    </location>
</feature>
<keyword evidence="2" id="KW-0812">Transmembrane</keyword>
<feature type="compositionally biased region" description="Polar residues" evidence="1">
    <location>
        <begin position="85"/>
        <end position="115"/>
    </location>
</feature>
<feature type="region of interest" description="Disordered" evidence="1">
    <location>
        <begin position="84"/>
        <end position="118"/>
    </location>
</feature>
<feature type="region of interest" description="Disordered" evidence="1">
    <location>
        <begin position="366"/>
        <end position="387"/>
    </location>
</feature>
<organism evidence="3 4">
    <name type="scientific">Streptomyces hygroscopicus</name>
    <dbReference type="NCBI Taxonomy" id="1912"/>
    <lineage>
        <taxon>Bacteria</taxon>
        <taxon>Bacillati</taxon>
        <taxon>Actinomycetota</taxon>
        <taxon>Actinomycetes</taxon>
        <taxon>Kitasatosporales</taxon>
        <taxon>Streptomycetaceae</taxon>
        <taxon>Streptomyces</taxon>
        <taxon>Streptomyces violaceusniger group</taxon>
    </lineage>
</organism>
<keyword evidence="2" id="KW-1133">Transmembrane helix</keyword>
<evidence type="ECO:0000256" key="1">
    <source>
        <dbReference type="SAM" id="MobiDB-lite"/>
    </source>
</evidence>
<protein>
    <recommendedName>
        <fullName evidence="5">Integral membrane protein</fullName>
    </recommendedName>
</protein>
<keyword evidence="4" id="KW-1185">Reference proteome</keyword>
<keyword evidence="2" id="KW-0472">Membrane</keyword>